<proteinExistence type="predicted"/>
<comment type="caution">
    <text evidence="2">The sequence shown here is derived from an EMBL/GenBank/DDBJ whole genome shotgun (WGS) entry which is preliminary data.</text>
</comment>
<dbReference type="PANTHER" id="PTHR41252:SF1">
    <property type="entry name" value="BLR2505 PROTEIN"/>
    <property type="match status" value="1"/>
</dbReference>
<feature type="domain" description="SnoaL-like" evidence="1">
    <location>
        <begin position="10"/>
        <end position="118"/>
    </location>
</feature>
<dbReference type="SUPFAM" id="SSF54427">
    <property type="entry name" value="NTF2-like"/>
    <property type="match status" value="1"/>
</dbReference>
<dbReference type="PANTHER" id="PTHR41252">
    <property type="entry name" value="BLR2505 PROTEIN"/>
    <property type="match status" value="1"/>
</dbReference>
<organism evidence="2 3">
    <name type="scientific">Azospirillum brasilense</name>
    <dbReference type="NCBI Taxonomy" id="192"/>
    <lineage>
        <taxon>Bacteria</taxon>
        <taxon>Pseudomonadati</taxon>
        <taxon>Pseudomonadota</taxon>
        <taxon>Alphaproteobacteria</taxon>
        <taxon>Rhodospirillales</taxon>
        <taxon>Azospirillaceae</taxon>
        <taxon>Azospirillum</taxon>
    </lineage>
</organism>
<dbReference type="RefSeq" id="WP_094303459.1">
    <property type="nucleotide sequence ID" value="NZ_NOWT01000009.1"/>
</dbReference>
<dbReference type="EMBL" id="NOWT01000009">
    <property type="protein sequence ID" value="OYD84109.1"/>
    <property type="molecule type" value="Genomic_DNA"/>
</dbReference>
<keyword evidence="2" id="KW-0614">Plasmid</keyword>
<dbReference type="InterPro" id="IPR037401">
    <property type="entry name" value="SnoaL-like"/>
</dbReference>
<dbReference type="Pfam" id="PF12680">
    <property type="entry name" value="SnoaL_2"/>
    <property type="match status" value="1"/>
</dbReference>
<gene>
    <name evidence="2" type="ORF">CHT98_12135</name>
</gene>
<evidence type="ECO:0000313" key="3">
    <source>
        <dbReference type="Proteomes" id="UP000215367"/>
    </source>
</evidence>
<dbReference type="Gene3D" id="3.10.450.50">
    <property type="match status" value="1"/>
</dbReference>
<evidence type="ECO:0000259" key="1">
    <source>
        <dbReference type="Pfam" id="PF12680"/>
    </source>
</evidence>
<geneLocation type="plasmid" evidence="2">
    <name>unnamed</name>
</geneLocation>
<accession>A0A235HE50</accession>
<dbReference type="Proteomes" id="UP000215367">
    <property type="component" value="Unassembled WGS sequence"/>
</dbReference>
<dbReference type="InterPro" id="IPR032710">
    <property type="entry name" value="NTF2-like_dom_sf"/>
</dbReference>
<name>A0A235HE50_AZOBR</name>
<dbReference type="AlphaFoldDB" id="A0A235HE50"/>
<reference evidence="2 3" key="1">
    <citation type="submission" date="2017-07" db="EMBL/GenBank/DDBJ databases">
        <title>Whole genome sequence of Azospirillum brasilense 2A1, a potential biofertilizer strain.</title>
        <authorList>
            <person name="Fontana C.A."/>
            <person name="Toffoli L.M."/>
            <person name="Salazar S.M."/>
            <person name="Puglisi E."/>
            <person name="Pedraza R."/>
            <person name="Bassi D."/>
            <person name="Cocconcelli P.S."/>
        </authorList>
    </citation>
    <scope>NUCLEOTIDE SEQUENCE [LARGE SCALE GENOMIC DNA]</scope>
    <source>
        <strain evidence="2 3">2A1</strain>
        <plasmid evidence="2">unnamed</plasmid>
    </source>
</reference>
<protein>
    <recommendedName>
        <fullName evidence="1">SnoaL-like domain-containing protein</fullName>
    </recommendedName>
</protein>
<sequence>MAQTDIELLRGLYNRYAVGDVAPLFEHLAPDVEWISCSRSPALAAFSGTFHGMDGVQRYFQGLAKDWTITRHEMRDIARDGDQVVTHNLVEAVSKVTGKPVAVTTEHRWVLHDGRIRRFEERCDDEAALEAACRPCEP</sequence>
<evidence type="ECO:0000313" key="2">
    <source>
        <dbReference type="EMBL" id="OYD84109.1"/>
    </source>
</evidence>